<dbReference type="SUPFAM" id="SSF52540">
    <property type="entry name" value="P-loop containing nucleoside triphosphate hydrolases"/>
    <property type="match status" value="1"/>
</dbReference>
<reference evidence="2 5" key="1">
    <citation type="submission" date="2018-04" db="EMBL/GenBank/DDBJ databases">
        <title>Whole genome sequence comparison of clinical and drinking water Legionella pneumophila isolates associated with the Flint Water Crisis.</title>
        <authorList>
            <person name="Garner E."/>
            <person name="Brown C."/>
            <person name="Schwake O."/>
            <person name="Coil D."/>
            <person name="Jospin G."/>
            <person name="Eisen J."/>
            <person name="Edwards M."/>
            <person name="Pruden A."/>
        </authorList>
    </citation>
    <scope>NUCLEOTIDE SEQUENCE [LARGE SCALE GENOMIC DNA]</scope>
    <source>
        <strain evidence="2 5">Genessee03</strain>
    </source>
</reference>
<keyword evidence="5" id="KW-1185">Reference proteome</keyword>
<dbReference type="PRINTS" id="PR00449">
    <property type="entry name" value="RASTRNSFRMNG"/>
</dbReference>
<dbReference type="OrthoDB" id="5639734at2"/>
<feature type="domain" description="RavJ-like C-terminal" evidence="1">
    <location>
        <begin position="194"/>
        <end position="307"/>
    </location>
</feature>
<dbReference type="Proteomes" id="UP000270757">
    <property type="component" value="Unassembled WGS sequence"/>
</dbReference>
<evidence type="ECO:0000313" key="3">
    <source>
        <dbReference type="EMBL" id="RJT49482.1"/>
    </source>
</evidence>
<evidence type="ECO:0000313" key="5">
    <source>
        <dbReference type="Proteomes" id="UP000251035"/>
    </source>
</evidence>
<name>A0A3A5L836_9GAMM</name>
<dbReference type="Proteomes" id="UP000306421">
    <property type="component" value="Unassembled WGS sequence"/>
</dbReference>
<sequence length="335" mass="37774">MKIIIIGPAGSGKSTLRLLLAGESYAEVPSLSFGTEESKFSVGNEKVSLQEAAIPPEMIKYWFKDSQALLYCVDLSLPKPHHDSVKYAIEEIEAFQRLNPDAQIILVGTHADQTKKLPETQFKEINQSFGNRFNRAVAVSMTRKHALEEDFVDNLRQDVLGPLLNVSVQVDEEMESAVVIKHNKRYPEPPKPFPKSYGQLWQKGAGPRNNLESEVGNFHAALEILRDYSKSNNPETCSFFAPKVKLALTRHLFRHHTDVVDALYKEYYNKKGATAADLINALKQRLINQGDTLNLTGSLAQRIRFIERNANLQPTDFFKLNEQIADREIPISAPK</sequence>
<dbReference type="InterPro" id="IPR027417">
    <property type="entry name" value="P-loop_NTPase"/>
</dbReference>
<dbReference type="EMBL" id="QCXM01000001">
    <property type="protein sequence ID" value="PUT49152.1"/>
    <property type="molecule type" value="Genomic_DNA"/>
</dbReference>
<dbReference type="GeneID" id="48947793"/>
<evidence type="ECO:0000313" key="2">
    <source>
        <dbReference type="EMBL" id="PUT49152.1"/>
    </source>
</evidence>
<organism evidence="3 6">
    <name type="scientific">Legionella taurinensis</name>
    <dbReference type="NCBI Taxonomy" id="70611"/>
    <lineage>
        <taxon>Bacteria</taxon>
        <taxon>Pseudomonadati</taxon>
        <taxon>Pseudomonadota</taxon>
        <taxon>Gammaproteobacteria</taxon>
        <taxon>Legionellales</taxon>
        <taxon>Legionellaceae</taxon>
        <taxon>Legionella</taxon>
    </lineage>
</organism>
<dbReference type="RefSeq" id="WP_108290137.1">
    <property type="nucleotide sequence ID" value="NZ_JAWVLH010000002.1"/>
</dbReference>
<dbReference type="EMBL" id="QZWB01000001">
    <property type="protein sequence ID" value="RJT49482.1"/>
    <property type="molecule type" value="Genomic_DNA"/>
</dbReference>
<gene>
    <name evidence="3" type="ORF">D6J04_02190</name>
    <name evidence="2" type="ORF">DB745_00150</name>
    <name evidence="4" type="ORF">DIZ81_00150</name>
</gene>
<evidence type="ECO:0000313" key="6">
    <source>
        <dbReference type="Proteomes" id="UP000270757"/>
    </source>
</evidence>
<comment type="caution">
    <text evidence="3">The sequence shown here is derived from an EMBL/GenBank/DDBJ whole genome shotgun (WGS) entry which is preliminary data.</text>
</comment>
<reference evidence="3 6" key="3">
    <citation type="submission" date="2018-09" db="EMBL/GenBank/DDBJ databases">
        <title>Draft genome sequences of Legionella taurinensis isolated from water samples.</title>
        <authorList>
            <person name="Chakeri A."/>
            <person name="Allerberger F."/>
            <person name="Kundi M."/>
            <person name="Ruppitsch W."/>
            <person name="Schmid D."/>
        </authorList>
    </citation>
    <scope>NUCLEOTIDE SEQUENCE [LARGE SCALE GENOMIC DNA]</scope>
    <source>
        <strain evidence="3 6">4570-18-6</strain>
    </source>
</reference>
<dbReference type="InterPro" id="IPR041234">
    <property type="entry name" value="RavJ-like_C"/>
</dbReference>
<evidence type="ECO:0000259" key="1">
    <source>
        <dbReference type="Pfam" id="PF18493"/>
    </source>
</evidence>
<dbReference type="Proteomes" id="UP000251035">
    <property type="component" value="Unassembled WGS sequence"/>
</dbReference>
<proteinExistence type="predicted"/>
<dbReference type="CDD" id="cd00882">
    <property type="entry name" value="Ras_like_GTPase"/>
    <property type="match status" value="1"/>
</dbReference>
<protein>
    <recommendedName>
        <fullName evidence="1">RavJ-like C-terminal domain-containing protein</fullName>
    </recommendedName>
</protein>
<dbReference type="AlphaFoldDB" id="A0A3A5L836"/>
<reference evidence="4 7" key="2">
    <citation type="submission" date="2018-04" db="EMBL/GenBank/DDBJ databases">
        <title>Whole genome sequence comparison of clinical and drinking water Legionella pneumophila isolates.</title>
        <authorList>
            <person name="Garner E."/>
        </authorList>
    </citation>
    <scope>NUCLEOTIDE SEQUENCE [LARGE SCALE GENOMIC DNA]</scope>
    <source>
        <strain evidence="4 7">WH02</strain>
    </source>
</reference>
<dbReference type="Pfam" id="PF18493">
    <property type="entry name" value="DUF5617"/>
    <property type="match status" value="1"/>
</dbReference>
<dbReference type="Gene3D" id="3.40.50.300">
    <property type="entry name" value="P-loop containing nucleotide triphosphate hydrolases"/>
    <property type="match status" value="1"/>
</dbReference>
<dbReference type="EMBL" id="QFGG01000001">
    <property type="protein sequence ID" value="TID46519.1"/>
    <property type="molecule type" value="Genomic_DNA"/>
</dbReference>
<evidence type="ECO:0000313" key="4">
    <source>
        <dbReference type="EMBL" id="TID46519.1"/>
    </source>
</evidence>
<accession>A0A3A5L836</accession>
<evidence type="ECO:0000313" key="7">
    <source>
        <dbReference type="Proteomes" id="UP000306421"/>
    </source>
</evidence>